<evidence type="ECO:0000313" key="3">
    <source>
        <dbReference type="Proteomes" id="UP000233534"/>
    </source>
</evidence>
<reference evidence="2 4" key="2">
    <citation type="journal article" date="2018" name="Syst. Appl. Microbiol.">
        <title>Characterization and high-quality draft genome sequence of Herbivorax saccincola A7, an anaerobic, alkaliphilic, thermophilic, cellulolytic, and xylanolytic bacterium.</title>
        <authorList>
            <person name="Aikawa S."/>
            <person name="Baramee S."/>
            <person name="Sermsathanaswadi J."/>
            <person name="Thianheng P."/>
            <person name="Tachaapaikoon C."/>
            <person name="Shikata A."/>
            <person name="Waeonukul R."/>
            <person name="Pason P."/>
            <person name="Ratanakhanokchai K."/>
            <person name="Kosugi A."/>
        </authorList>
    </citation>
    <scope>NUCLEOTIDE SEQUENCE [LARGE SCALE GENOMIC DNA]</scope>
    <source>
        <strain evidence="2 4">A7</strain>
    </source>
</reference>
<evidence type="ECO:0000313" key="4">
    <source>
        <dbReference type="Proteomes" id="UP000239720"/>
    </source>
</evidence>
<evidence type="ECO:0000313" key="2">
    <source>
        <dbReference type="EMBL" id="PQQ66797.1"/>
    </source>
</evidence>
<evidence type="ECO:0000313" key="1">
    <source>
        <dbReference type="EMBL" id="AUG56747.1"/>
    </source>
</evidence>
<dbReference type="AlphaFoldDB" id="A0A2K9DZ02"/>
<protein>
    <submittedName>
        <fullName evidence="1">Uncharacterized protein</fullName>
    </submittedName>
</protein>
<dbReference type="EMBL" id="CP025197">
    <property type="protein sequence ID" value="AUG56747.1"/>
    <property type="molecule type" value="Genomic_DNA"/>
</dbReference>
<accession>A0A2K9DZ02</accession>
<proteinExistence type="predicted"/>
<organism evidence="1 3">
    <name type="scientific">Acetivibrio saccincola</name>
    <dbReference type="NCBI Taxonomy" id="1677857"/>
    <lineage>
        <taxon>Bacteria</taxon>
        <taxon>Bacillati</taxon>
        <taxon>Bacillota</taxon>
        <taxon>Clostridia</taxon>
        <taxon>Eubacteriales</taxon>
        <taxon>Oscillospiraceae</taxon>
        <taxon>Acetivibrio</taxon>
    </lineage>
</organism>
<dbReference type="KEGG" id="hsc:HVS_04020"/>
<sequence length="121" mass="13525">MVQSDECYCGIKALTVGRGESVRAKITTTIEEALLNQAKVLAKQEGLSGANAIIERALELYFTSIQSEVWEKSLPSGWIKKLVLKGDSILYENIKCRKAMENCRPDDYTPESLKAKGWKKV</sequence>
<dbReference type="Proteomes" id="UP000233534">
    <property type="component" value="Chromosome"/>
</dbReference>
<name>A0A2K9DZ02_9FIRM</name>
<dbReference type="EMBL" id="NEMB01000003">
    <property type="protein sequence ID" value="PQQ66797.1"/>
    <property type="molecule type" value="Genomic_DNA"/>
</dbReference>
<gene>
    <name evidence="2" type="ORF">B9R14_08595</name>
    <name evidence="1" type="ORF">HVS_04020</name>
</gene>
<dbReference type="OrthoDB" id="2085423at2"/>
<keyword evidence="3" id="KW-1185">Reference proteome</keyword>
<reference evidence="1 3" key="1">
    <citation type="submission" date="2017-12" db="EMBL/GenBank/DDBJ databases">
        <title>Complete genome sequence of Herbivorax saccincola GGR1, a novel Cellulosome-producing hydrolytic bacterium in a thermophilic biogas plant, established by Illumina and Nanopore MinION sequencing.</title>
        <authorList>
            <person name="Pechtl A."/>
            <person name="Ruckert C."/>
            <person name="Koeck D.E."/>
            <person name="Maus I."/>
            <person name="Winkler A."/>
            <person name="Kalinowski J."/>
            <person name="Puhler A."/>
            <person name="Schwarz W.W."/>
            <person name="Zverlov V.V."/>
            <person name="Schluter A."/>
            <person name="Liebl W."/>
        </authorList>
    </citation>
    <scope>NUCLEOTIDE SEQUENCE [LARGE SCALE GENOMIC DNA]</scope>
    <source>
        <strain evidence="1">GGR1</strain>
        <strain evidence="3">SR1</strain>
    </source>
</reference>
<dbReference type="Proteomes" id="UP000239720">
    <property type="component" value="Unassembled WGS sequence"/>
</dbReference>